<feature type="active site" description="Proton acceptor" evidence="12">
    <location>
        <position position="359"/>
    </location>
</feature>
<comment type="cofactor">
    <cofactor evidence="1">
        <name>Cu cation</name>
        <dbReference type="ChEBI" id="CHEBI:23378"/>
    </cofactor>
</comment>
<comment type="subunit">
    <text evidence="5">Homodimer.</text>
</comment>
<proteinExistence type="inferred from homology"/>
<dbReference type="InterPro" id="IPR049947">
    <property type="entry name" value="Cu_Am_Ox_Cu-bd"/>
</dbReference>
<organism evidence="18 20">
    <name type="scientific">Rhizoctonia solani</name>
    <dbReference type="NCBI Taxonomy" id="456999"/>
    <lineage>
        <taxon>Eukaryota</taxon>
        <taxon>Fungi</taxon>
        <taxon>Dikarya</taxon>
        <taxon>Basidiomycota</taxon>
        <taxon>Agaricomycotina</taxon>
        <taxon>Agaricomycetes</taxon>
        <taxon>Cantharellales</taxon>
        <taxon>Ceratobasidiaceae</taxon>
        <taxon>Rhizoctonia</taxon>
    </lineage>
</organism>
<evidence type="ECO:0000256" key="15">
    <source>
        <dbReference type="SAM" id="MobiDB-lite"/>
    </source>
</evidence>
<evidence type="ECO:0000256" key="12">
    <source>
        <dbReference type="PIRSR" id="PIRSR600269-50"/>
    </source>
</evidence>
<feature type="active site" description="Schiff-base intermediate with substrate; via topaquinone" evidence="12">
    <location>
        <position position="444"/>
    </location>
</feature>
<dbReference type="EMBL" id="CAJMWR010001177">
    <property type="protein sequence ID" value="CAE6417964.1"/>
    <property type="molecule type" value="Genomic_DNA"/>
</dbReference>
<dbReference type="InterPro" id="IPR049948">
    <property type="entry name" value="Cu_Am_ox_TPQ-bd"/>
</dbReference>
<comment type="cofactor">
    <cofactor evidence="14">
        <name>Cu cation</name>
        <dbReference type="ChEBI" id="CHEBI:23378"/>
    </cofactor>
    <text evidence="14">Contains 1 topaquinone per subunit.</text>
</comment>
<comment type="similarity">
    <text evidence="4 14">Belongs to the copper/topaquinone oxidase family.</text>
</comment>
<dbReference type="Gene3D" id="2.70.98.20">
    <property type="entry name" value="Copper amine oxidase, catalytic domain"/>
    <property type="match status" value="1"/>
</dbReference>
<feature type="domain" description="Copper amine oxidase catalytic" evidence="16">
    <location>
        <begin position="282"/>
        <end position="695"/>
    </location>
</feature>
<evidence type="ECO:0000256" key="1">
    <source>
        <dbReference type="ARBA" id="ARBA00001935"/>
    </source>
</evidence>
<feature type="modified residue" description="2',4',5'-topaquinone" evidence="13">
    <location>
        <position position="444"/>
    </location>
</feature>
<reference evidence="19" key="1">
    <citation type="submission" date="2020-09" db="EMBL/GenBank/DDBJ databases">
        <title>Comparative genome analyses of four rice-infecting Rhizoctonia solani isolates reveal extensive enrichment of homogalacturonan modification genes.</title>
        <authorList>
            <person name="Lee D.-Y."/>
            <person name="Jeon J."/>
            <person name="Kim K.-T."/>
            <person name="Cheong K."/>
            <person name="Song H."/>
            <person name="Choi G."/>
            <person name="Ko J."/>
            <person name="Opiyo S.O."/>
            <person name="Zuo S."/>
            <person name="Madhav S."/>
            <person name="Lee Y.-H."/>
            <person name="Wang G.-L."/>
        </authorList>
    </citation>
    <scope>NUCLEOTIDE SEQUENCE</scope>
    <source>
        <strain evidence="19">AG1-IA YN-7</strain>
    </source>
</reference>
<evidence type="ECO:0000256" key="2">
    <source>
        <dbReference type="ARBA" id="ARBA00001936"/>
    </source>
</evidence>
<sequence length="738" mass="81555">MAPVAVESAPVVPANPPQIKQAPSAHPLDPLSADEITGLSAAVRQYVATQTPIKAFKYIGAETVLPPKRDVLAYLGIRTSPGSEPDPYVEVSRKADVDIIDVITGHSWIIHLSFKESEWVVDGTEQLPEGQMPQLSVNELIEAEQIVRNDERVKKLCADVGVGPDQIYADGWSLGYDERFSKKLRLQQCLLYARFGEDENIYAHPLDFIPVIDSNAKKVIHIDFPSHPKSGLHTASADYSTQPPNLEVTCDRGRIPPPKMKHEYLADHLDTANAPREPLKPLHVIQPEGVSFKMSGNILEWQQWKMHIGFTAREGVVLGTVTYNDAGEVRPVFYRMSCAEMVVPYGSPDHPHPRKFAFDVGEYGMGVQANELSLGCDCLGTIHYLPGHFIGHDGNTVTIKNAICIHEEDAGLLWKHTDYRPGGRSQSVRSRKLVISMICTVANYEYAFYWNFYLDGTVELETRLTGILNVYTLAEGEQATFGTQVAPRINAQYHQHLFSIRVDPMVDGINNTVIESDIKPYPYATGSAENYAGNGFISVDTPVTEASGREYSHETDRRWRIVNRSRTHYSSGLPVAYSVGIGGATRGLLAQPESWVRERAGFATKSLWVVPSDEATSGGRRWPAGRHVPQTRTQPKDSVVEWTKNGESVDDKDILLFLTVGVNHVPRPEDWPVMPTEHLRIVFKPIGFFKANPALDVKAPVDERSRNAFPAGDIGTGAVVEHTNGNGSTQASTSCGCS</sequence>
<protein>
    <recommendedName>
        <fullName evidence="14">Amine oxidase</fullName>
        <ecNumber evidence="14">1.4.3.-</ecNumber>
    </recommendedName>
</protein>
<evidence type="ECO:0000256" key="10">
    <source>
        <dbReference type="ARBA" id="ARBA00023211"/>
    </source>
</evidence>
<comment type="PTM">
    <text evidence="13 14">Topaquinone (TPQ) is generated by copper-dependent autoxidation of a specific tyrosyl residue.</text>
</comment>
<evidence type="ECO:0000313" key="19">
    <source>
        <dbReference type="EMBL" id="KAF8666819.1"/>
    </source>
</evidence>
<evidence type="ECO:0000259" key="17">
    <source>
        <dbReference type="Pfam" id="PF02728"/>
    </source>
</evidence>
<reference evidence="18" key="2">
    <citation type="submission" date="2021-01" db="EMBL/GenBank/DDBJ databases">
        <authorList>
            <person name="Kaushik A."/>
        </authorList>
    </citation>
    <scope>NUCLEOTIDE SEQUENCE</scope>
    <source>
        <strain evidence="18">AG1-1A</strain>
    </source>
</reference>
<dbReference type="PANTHER" id="PTHR10638:SF86">
    <property type="entry name" value="COPPER AMINE OXIDASE 1-RELATED"/>
    <property type="match status" value="1"/>
</dbReference>
<evidence type="ECO:0000256" key="9">
    <source>
        <dbReference type="ARBA" id="ARBA00023008"/>
    </source>
</evidence>
<dbReference type="GO" id="GO:0008131">
    <property type="term" value="F:primary methylamine oxidase activity"/>
    <property type="evidence" value="ECO:0007669"/>
    <property type="project" value="UniProtKB-EC"/>
</dbReference>
<evidence type="ECO:0000259" key="16">
    <source>
        <dbReference type="Pfam" id="PF01179"/>
    </source>
</evidence>
<dbReference type="PROSITE" id="PS01165">
    <property type="entry name" value="COPPER_AMINE_OXID_2"/>
    <property type="match status" value="1"/>
</dbReference>
<keyword evidence="7 12" id="KW-0801">TPQ</keyword>
<dbReference type="InterPro" id="IPR016182">
    <property type="entry name" value="Cu_amine_oxidase_N-reg"/>
</dbReference>
<comment type="cofactor">
    <cofactor evidence="3">
        <name>Zn(2+)</name>
        <dbReference type="ChEBI" id="CHEBI:29105"/>
    </cofactor>
</comment>
<dbReference type="Pfam" id="PF01179">
    <property type="entry name" value="Cu_amine_oxid"/>
    <property type="match status" value="1"/>
</dbReference>
<dbReference type="GO" id="GO:0009308">
    <property type="term" value="P:amine metabolic process"/>
    <property type="evidence" value="ECO:0007669"/>
    <property type="project" value="UniProtKB-UniRule"/>
</dbReference>
<keyword evidence="9 14" id="KW-0186">Copper</keyword>
<comment type="cofactor">
    <cofactor evidence="2">
        <name>Mn(2+)</name>
        <dbReference type="ChEBI" id="CHEBI:29035"/>
    </cofactor>
</comment>
<evidence type="ECO:0000256" key="3">
    <source>
        <dbReference type="ARBA" id="ARBA00001947"/>
    </source>
</evidence>
<dbReference type="InterPro" id="IPR036460">
    <property type="entry name" value="Cu_amine_oxidase_C_sf"/>
</dbReference>
<evidence type="ECO:0000313" key="20">
    <source>
        <dbReference type="Proteomes" id="UP000663840"/>
    </source>
</evidence>
<comment type="caution">
    <text evidence="18">The sequence shown here is derived from an EMBL/GenBank/DDBJ whole genome shotgun (WGS) entry which is preliminary data.</text>
</comment>
<name>A0A8H2X5K9_9AGAM</name>
<evidence type="ECO:0000256" key="8">
    <source>
        <dbReference type="ARBA" id="ARBA00023002"/>
    </source>
</evidence>
<dbReference type="SUPFAM" id="SSF54416">
    <property type="entry name" value="Amine oxidase N-terminal region"/>
    <property type="match status" value="2"/>
</dbReference>
<evidence type="ECO:0000256" key="13">
    <source>
        <dbReference type="PIRSR" id="PIRSR600269-51"/>
    </source>
</evidence>
<dbReference type="AlphaFoldDB" id="A0A8H2X5K9"/>
<feature type="domain" description="Copper amine oxidase N3-terminal" evidence="17">
    <location>
        <begin position="133"/>
        <end position="225"/>
    </location>
</feature>
<dbReference type="EMBL" id="JACYCC010000398">
    <property type="protein sequence ID" value="KAF8666819.1"/>
    <property type="molecule type" value="Genomic_DNA"/>
</dbReference>
<keyword evidence="10" id="KW-0464">Manganese</keyword>
<dbReference type="Proteomes" id="UP000650582">
    <property type="component" value="Unassembled WGS sequence"/>
</dbReference>
<evidence type="ECO:0000256" key="7">
    <source>
        <dbReference type="ARBA" id="ARBA00022772"/>
    </source>
</evidence>
<dbReference type="SUPFAM" id="SSF49998">
    <property type="entry name" value="Amine oxidase catalytic domain"/>
    <property type="match status" value="1"/>
</dbReference>
<feature type="compositionally biased region" description="Low complexity" evidence="15">
    <location>
        <begin position="1"/>
        <end position="12"/>
    </location>
</feature>
<dbReference type="InterPro" id="IPR015802">
    <property type="entry name" value="Cu_amine_oxidase_N3"/>
</dbReference>
<dbReference type="PANTHER" id="PTHR10638">
    <property type="entry name" value="COPPER AMINE OXIDASE"/>
    <property type="match status" value="1"/>
</dbReference>
<evidence type="ECO:0000256" key="5">
    <source>
        <dbReference type="ARBA" id="ARBA00011738"/>
    </source>
</evidence>
<feature type="region of interest" description="Disordered" evidence="15">
    <location>
        <begin position="1"/>
        <end position="27"/>
    </location>
</feature>
<accession>A0A8H2X5K9</accession>
<evidence type="ECO:0000256" key="4">
    <source>
        <dbReference type="ARBA" id="ARBA00007983"/>
    </source>
</evidence>
<gene>
    <name evidence="18" type="ORF">RDB_LOCUS51410</name>
    <name evidence="19" type="ORF">RHS04_09631</name>
</gene>
<evidence type="ECO:0000256" key="6">
    <source>
        <dbReference type="ARBA" id="ARBA00022723"/>
    </source>
</evidence>
<dbReference type="GO" id="GO:0005507">
    <property type="term" value="F:copper ion binding"/>
    <property type="evidence" value="ECO:0007669"/>
    <property type="project" value="InterPro"/>
</dbReference>
<evidence type="ECO:0000256" key="14">
    <source>
        <dbReference type="RuleBase" id="RU000672"/>
    </source>
</evidence>
<dbReference type="Proteomes" id="UP000663840">
    <property type="component" value="Unassembled WGS sequence"/>
</dbReference>
<comment type="catalytic activity">
    <reaction evidence="11">
        <text>a primary methyl amine + O2 + H2O = an aldehyde + H2O2 + NH4(+)</text>
        <dbReference type="Rhea" id="RHEA:16153"/>
        <dbReference type="ChEBI" id="CHEBI:15377"/>
        <dbReference type="ChEBI" id="CHEBI:15379"/>
        <dbReference type="ChEBI" id="CHEBI:16240"/>
        <dbReference type="ChEBI" id="CHEBI:17478"/>
        <dbReference type="ChEBI" id="CHEBI:28938"/>
        <dbReference type="ChEBI" id="CHEBI:228804"/>
        <dbReference type="EC" id="1.4.3.21"/>
    </reaction>
</comment>
<evidence type="ECO:0000256" key="11">
    <source>
        <dbReference type="ARBA" id="ARBA00048032"/>
    </source>
</evidence>
<dbReference type="InterPro" id="IPR015798">
    <property type="entry name" value="Cu_amine_oxidase_C"/>
</dbReference>
<dbReference type="EC" id="1.4.3.-" evidence="14"/>
<dbReference type="GO" id="GO:0048038">
    <property type="term" value="F:quinone binding"/>
    <property type="evidence" value="ECO:0007669"/>
    <property type="project" value="InterPro"/>
</dbReference>
<keyword evidence="6 14" id="KW-0479">Metal-binding</keyword>
<dbReference type="InterPro" id="IPR000269">
    <property type="entry name" value="Cu_amine_oxidase"/>
</dbReference>
<dbReference type="Pfam" id="PF02728">
    <property type="entry name" value="Cu_amine_oxidN3"/>
    <property type="match status" value="1"/>
</dbReference>
<keyword evidence="8 14" id="KW-0560">Oxidoreductase</keyword>
<dbReference type="PROSITE" id="PS01164">
    <property type="entry name" value="COPPER_AMINE_OXID_1"/>
    <property type="match status" value="1"/>
</dbReference>
<evidence type="ECO:0000313" key="18">
    <source>
        <dbReference type="EMBL" id="CAE6417964.1"/>
    </source>
</evidence>
<dbReference type="Gene3D" id="3.10.450.40">
    <property type="match status" value="2"/>
</dbReference>